<gene>
    <name evidence="3" type="primary">LOC100833376</name>
    <name evidence="2" type="ORF">BRADI_2g34326v3</name>
</gene>
<dbReference type="OrthoDB" id="695283at2759"/>
<reference evidence="2" key="2">
    <citation type="submission" date="2017-06" db="EMBL/GenBank/DDBJ databases">
        <title>WGS assembly of Brachypodium distachyon.</title>
        <authorList>
            <consortium name="The International Brachypodium Initiative"/>
            <person name="Lucas S."/>
            <person name="Harmon-Smith M."/>
            <person name="Lail K."/>
            <person name="Tice H."/>
            <person name="Grimwood J."/>
            <person name="Bruce D."/>
            <person name="Barry K."/>
            <person name="Shu S."/>
            <person name="Lindquist E."/>
            <person name="Wang M."/>
            <person name="Pitluck S."/>
            <person name="Vogel J.P."/>
            <person name="Garvin D.F."/>
            <person name="Mockler T.C."/>
            <person name="Schmutz J."/>
            <person name="Rokhsar D."/>
            <person name="Bevan M.W."/>
        </authorList>
    </citation>
    <scope>NUCLEOTIDE SEQUENCE</scope>
    <source>
        <strain evidence="2">Bd21</strain>
    </source>
</reference>
<feature type="region of interest" description="Disordered" evidence="1">
    <location>
        <begin position="186"/>
        <end position="209"/>
    </location>
</feature>
<evidence type="ECO:0000256" key="1">
    <source>
        <dbReference type="SAM" id="MobiDB-lite"/>
    </source>
</evidence>
<dbReference type="Gramene" id="PNT71715">
    <property type="protein sequence ID" value="PNT71715"/>
    <property type="gene ID" value="BRADI_2g34326v3"/>
</dbReference>
<evidence type="ECO:0000313" key="3">
    <source>
        <dbReference type="EnsemblPlants" id="PNT71715"/>
    </source>
</evidence>
<reference evidence="3" key="3">
    <citation type="submission" date="2018-08" db="UniProtKB">
        <authorList>
            <consortium name="EnsemblPlants"/>
        </authorList>
    </citation>
    <scope>IDENTIFICATION</scope>
    <source>
        <strain evidence="3">cv. Bd21</strain>
    </source>
</reference>
<accession>A0A2K2DBR5</accession>
<evidence type="ECO:0000313" key="2">
    <source>
        <dbReference type="EMBL" id="PNT71715.1"/>
    </source>
</evidence>
<protein>
    <submittedName>
        <fullName evidence="2 3">Uncharacterized protein</fullName>
    </submittedName>
</protein>
<sequence length="209" mass="22893">MTPYTSLASSRKGCFLWLIARSPPSSSSYVKSLPRSLCLHPTTIIADRSCPVANAKAHHSHIHLLLPLESIHCLRHSSPHLPSFQQFSTPYREYSEVKRYPELGMKCIKILILVSLIPLALRGASSFLGDAVHVVPAPSSEQHSNSRGSSSLSVSAAPARVEQQWRQRRRTMGQAVFAPRRFGGGGGGGGFFRDDKRFAPTGSNPLHNL</sequence>
<feature type="region of interest" description="Disordered" evidence="1">
    <location>
        <begin position="137"/>
        <end position="165"/>
    </location>
</feature>
<dbReference type="FunCoup" id="A0A2K2DBR5">
    <property type="interactions" value="702"/>
</dbReference>
<dbReference type="KEGG" id="bdi:100833376"/>
<dbReference type="GeneID" id="100833376"/>
<dbReference type="RefSeq" id="XP_003566497.2">
    <property type="nucleotide sequence ID" value="XM_003566449.4"/>
</dbReference>
<feature type="compositionally biased region" description="Low complexity" evidence="1">
    <location>
        <begin position="145"/>
        <end position="155"/>
    </location>
</feature>
<dbReference type="AlphaFoldDB" id="A0A2K2DBR5"/>
<dbReference type="PANTHER" id="PTHR36705:SF11">
    <property type="entry name" value="OS05G0170600 PROTEIN"/>
    <property type="match status" value="1"/>
</dbReference>
<evidence type="ECO:0000313" key="4">
    <source>
        <dbReference type="Proteomes" id="UP000008810"/>
    </source>
</evidence>
<name>A0A2K2DBR5_BRADI</name>
<organism evidence="2">
    <name type="scientific">Brachypodium distachyon</name>
    <name type="common">Purple false brome</name>
    <name type="synonym">Trachynia distachya</name>
    <dbReference type="NCBI Taxonomy" id="15368"/>
    <lineage>
        <taxon>Eukaryota</taxon>
        <taxon>Viridiplantae</taxon>
        <taxon>Streptophyta</taxon>
        <taxon>Embryophyta</taxon>
        <taxon>Tracheophyta</taxon>
        <taxon>Spermatophyta</taxon>
        <taxon>Magnoliopsida</taxon>
        <taxon>Liliopsida</taxon>
        <taxon>Poales</taxon>
        <taxon>Poaceae</taxon>
        <taxon>BOP clade</taxon>
        <taxon>Pooideae</taxon>
        <taxon>Stipodae</taxon>
        <taxon>Brachypodieae</taxon>
        <taxon>Brachypodium</taxon>
    </lineage>
</organism>
<reference evidence="2 3" key="1">
    <citation type="journal article" date="2010" name="Nature">
        <title>Genome sequencing and analysis of the model grass Brachypodium distachyon.</title>
        <authorList>
            <consortium name="International Brachypodium Initiative"/>
        </authorList>
    </citation>
    <scope>NUCLEOTIDE SEQUENCE [LARGE SCALE GENOMIC DNA]</scope>
    <source>
        <strain evidence="2 3">Bd21</strain>
    </source>
</reference>
<dbReference type="EnsemblPlants" id="PNT71715">
    <property type="protein sequence ID" value="PNT71715"/>
    <property type="gene ID" value="BRADI_2g34326v3"/>
</dbReference>
<keyword evidence="4" id="KW-1185">Reference proteome</keyword>
<dbReference type="PANTHER" id="PTHR36705">
    <property type="entry name" value="CLAVATA3/ESR (CLE)-RELATED PROTEIN 20"/>
    <property type="match status" value="1"/>
</dbReference>
<dbReference type="EMBL" id="CM000881">
    <property type="protein sequence ID" value="PNT71715.1"/>
    <property type="molecule type" value="Genomic_DNA"/>
</dbReference>
<proteinExistence type="predicted"/>
<dbReference type="ExpressionAtlas" id="A0A2K2DBR5">
    <property type="expression patterns" value="baseline"/>
</dbReference>
<dbReference type="Proteomes" id="UP000008810">
    <property type="component" value="Chromosome 2"/>
</dbReference>